<reference evidence="2" key="1">
    <citation type="submission" date="2020-11" db="EMBL/GenBank/DDBJ databases">
        <authorList>
            <person name="Tran Van P."/>
        </authorList>
    </citation>
    <scope>NUCLEOTIDE SEQUENCE</scope>
</reference>
<organism evidence="2">
    <name type="scientific">Timema cristinae</name>
    <name type="common">Walking stick</name>
    <dbReference type="NCBI Taxonomy" id="61476"/>
    <lineage>
        <taxon>Eukaryota</taxon>
        <taxon>Metazoa</taxon>
        <taxon>Ecdysozoa</taxon>
        <taxon>Arthropoda</taxon>
        <taxon>Hexapoda</taxon>
        <taxon>Insecta</taxon>
        <taxon>Pterygota</taxon>
        <taxon>Neoptera</taxon>
        <taxon>Polyneoptera</taxon>
        <taxon>Phasmatodea</taxon>
        <taxon>Timematodea</taxon>
        <taxon>Timematoidea</taxon>
        <taxon>Timematidae</taxon>
        <taxon>Timema</taxon>
    </lineage>
</organism>
<feature type="region of interest" description="Disordered" evidence="1">
    <location>
        <begin position="1"/>
        <end position="59"/>
    </location>
</feature>
<name>A0A7R9DJB6_TIMCR</name>
<evidence type="ECO:0000256" key="1">
    <source>
        <dbReference type="SAM" id="MobiDB-lite"/>
    </source>
</evidence>
<gene>
    <name evidence="2" type="ORF">TCEB3V08_LOCUS12536</name>
</gene>
<feature type="compositionally biased region" description="Polar residues" evidence="1">
    <location>
        <begin position="1"/>
        <end position="12"/>
    </location>
</feature>
<accession>A0A7R9DJB6</accession>
<sequence>MSSDSTNTTAFSQVELEEVNPHLRGGRVENRLGKTTPSSPDRDSNLDLPVLSSRAQHDKRVSQLRHRGGYFKEAHLSSTQALKPPTEFLLFQLSSGCNNDESSFVVLKQPTMTQSETTSTQDINQLKAWAALKRLTMEMTSAVVFVDFLTEPEDIIAHLSTKPPTDPTSNTFTPSITGIRSLLNQWVNSSLVTLAPSHPGLPNYSDQSIHCHSTVKKGIRHRSPSPDIVILD</sequence>
<evidence type="ECO:0000313" key="2">
    <source>
        <dbReference type="EMBL" id="CAD7415773.1"/>
    </source>
</evidence>
<dbReference type="EMBL" id="OC326561">
    <property type="protein sequence ID" value="CAD7415773.1"/>
    <property type="molecule type" value="Genomic_DNA"/>
</dbReference>
<dbReference type="AlphaFoldDB" id="A0A7R9DJB6"/>
<protein>
    <submittedName>
        <fullName evidence="2">Uncharacterized protein</fullName>
    </submittedName>
</protein>
<proteinExistence type="predicted"/>